<keyword evidence="2" id="KW-1185">Reference proteome</keyword>
<organism evidence="1 2">
    <name type="scientific">Flavobacterium arundinis</name>
    <dbReference type="NCBI Taxonomy" id="3139143"/>
    <lineage>
        <taxon>Bacteria</taxon>
        <taxon>Pseudomonadati</taxon>
        <taxon>Bacteroidota</taxon>
        <taxon>Flavobacteriia</taxon>
        <taxon>Flavobacteriales</taxon>
        <taxon>Flavobacteriaceae</taxon>
        <taxon>Flavobacterium</taxon>
    </lineage>
</organism>
<dbReference type="EMBL" id="JBBYHR010000002">
    <property type="protein sequence ID" value="MEL1243576.1"/>
    <property type="molecule type" value="Genomic_DNA"/>
</dbReference>
<dbReference type="RefSeq" id="WP_341695892.1">
    <property type="nucleotide sequence ID" value="NZ_JBBYHR010000002.1"/>
</dbReference>
<comment type="caution">
    <text evidence="1">The sequence shown here is derived from an EMBL/GenBank/DDBJ whole genome shotgun (WGS) entry which is preliminary data.</text>
</comment>
<reference evidence="1 2" key="1">
    <citation type="submission" date="2024-04" db="EMBL/GenBank/DDBJ databases">
        <title>Flavobacterium sp. DGU11 16S ribosomal RNA gene Genome sequencing and assembly.</title>
        <authorList>
            <person name="Park S."/>
        </authorList>
    </citation>
    <scope>NUCLEOTIDE SEQUENCE [LARGE SCALE GENOMIC DNA]</scope>
    <source>
        <strain evidence="1 2">DGU11</strain>
    </source>
</reference>
<sequence>MRNSLFIIMLCIPVLLFSQERKTLNGRVVVDDAGIGDVFIINKATGIEKKSDAMGNFTIEAKPGDKITAYSPRTVVRDFAISEQSFKENPYTISVNIQAYELDEVVVDKSINSVSLGIVPKGQKQYTPAERKLFTATSGFGVDALLNALSGRTQMLKRAVETEKKEMLMEKIGNICTEEDIITEYKIPKEYVSGFVYYIVEDREFANAVNTKNYTMARFLMTGLSLKYLKLIPNEK</sequence>
<evidence type="ECO:0000313" key="1">
    <source>
        <dbReference type="EMBL" id="MEL1243576.1"/>
    </source>
</evidence>
<name>A0ABU9HTU6_9FLAO</name>
<evidence type="ECO:0008006" key="3">
    <source>
        <dbReference type="Google" id="ProtNLM"/>
    </source>
</evidence>
<gene>
    <name evidence="1" type="ORF">AAEO56_04820</name>
</gene>
<evidence type="ECO:0000313" key="2">
    <source>
        <dbReference type="Proteomes" id="UP001464555"/>
    </source>
</evidence>
<accession>A0ABU9HTU6</accession>
<protein>
    <recommendedName>
        <fullName evidence="3">CarboxypepD_reg-like domain-containing protein</fullName>
    </recommendedName>
</protein>
<proteinExistence type="predicted"/>
<dbReference type="Proteomes" id="UP001464555">
    <property type="component" value="Unassembled WGS sequence"/>
</dbReference>